<dbReference type="SUPFAM" id="SSF51971">
    <property type="entry name" value="Nucleotide-binding domain"/>
    <property type="match status" value="1"/>
</dbReference>
<name>A0ABW3VXI4_9ACTN</name>
<accession>A0ABW3VXI4</accession>
<comment type="cofactor">
    <cofactor evidence="2">
        <name>[4Fe-4S] cluster</name>
        <dbReference type="ChEBI" id="CHEBI:49883"/>
    </cofactor>
</comment>
<keyword evidence="13" id="KW-1185">Reference proteome</keyword>
<dbReference type="Gene3D" id="3.40.50.720">
    <property type="entry name" value="NAD(P)-binding Rossmann-like Domain"/>
    <property type="match status" value="1"/>
</dbReference>
<evidence type="ECO:0000256" key="3">
    <source>
        <dbReference type="ARBA" id="ARBA00011048"/>
    </source>
</evidence>
<dbReference type="InterPro" id="IPR013785">
    <property type="entry name" value="Aldolase_TIM"/>
</dbReference>
<dbReference type="RefSeq" id="WP_367921606.1">
    <property type="nucleotide sequence ID" value="NZ_BAABAC010000045.1"/>
</dbReference>
<dbReference type="Pfam" id="PF00724">
    <property type="entry name" value="Oxidored_FMN"/>
    <property type="match status" value="1"/>
</dbReference>
<keyword evidence="9" id="KW-0411">Iron-sulfur</keyword>
<comment type="cofactor">
    <cofactor evidence="1">
        <name>FMN</name>
        <dbReference type="ChEBI" id="CHEBI:58210"/>
    </cofactor>
</comment>
<organism evidence="12 13">
    <name type="scientific">Nocardioides ginsengisoli</name>
    <dbReference type="NCBI Taxonomy" id="363868"/>
    <lineage>
        <taxon>Bacteria</taxon>
        <taxon>Bacillati</taxon>
        <taxon>Actinomycetota</taxon>
        <taxon>Actinomycetes</taxon>
        <taxon>Propionibacteriales</taxon>
        <taxon>Nocardioidaceae</taxon>
        <taxon>Nocardioides</taxon>
    </lineage>
</organism>
<reference evidence="13" key="1">
    <citation type="journal article" date="2019" name="Int. J. Syst. Evol. Microbiol.">
        <title>The Global Catalogue of Microorganisms (GCM) 10K type strain sequencing project: providing services to taxonomists for standard genome sequencing and annotation.</title>
        <authorList>
            <consortium name="The Broad Institute Genomics Platform"/>
            <consortium name="The Broad Institute Genome Sequencing Center for Infectious Disease"/>
            <person name="Wu L."/>
            <person name="Ma J."/>
        </authorList>
    </citation>
    <scope>NUCLEOTIDE SEQUENCE [LARGE SCALE GENOMIC DNA]</scope>
    <source>
        <strain evidence="13">CCUG 52478</strain>
    </source>
</reference>
<keyword evidence="4" id="KW-0285">Flavoprotein</keyword>
<evidence type="ECO:0000256" key="1">
    <source>
        <dbReference type="ARBA" id="ARBA00001917"/>
    </source>
</evidence>
<dbReference type="InterPro" id="IPR023753">
    <property type="entry name" value="FAD/NAD-binding_dom"/>
</dbReference>
<evidence type="ECO:0000256" key="5">
    <source>
        <dbReference type="ARBA" id="ARBA00022643"/>
    </source>
</evidence>
<dbReference type="Gene3D" id="3.50.50.60">
    <property type="entry name" value="FAD/NAD(P)-binding domain"/>
    <property type="match status" value="1"/>
</dbReference>
<dbReference type="PANTHER" id="PTHR42917:SF2">
    <property type="entry name" value="2,4-DIENOYL-COA REDUCTASE [(2E)-ENOYL-COA-PRODUCING]"/>
    <property type="match status" value="1"/>
</dbReference>
<dbReference type="InterPro" id="IPR051793">
    <property type="entry name" value="NADH:flavin_oxidoreductase"/>
</dbReference>
<evidence type="ECO:0000256" key="2">
    <source>
        <dbReference type="ARBA" id="ARBA00001966"/>
    </source>
</evidence>
<sequence length="657" mass="68550">MSERATMADPLQLAGHQLRNRIVATAHGLAAVDDGMPQDGDGAYWSRVSRGGPAMVITGGVQVSAETTLRRRHLGEAWHSWAARGFRKRADAIAAGGALPVVQLGHLGRETLGAPTYFPFEAPSGVRGPREPVASRVLRTDDVPAIVRSFGTSAANMVEASFAGVEIHAAHGYLIAQFLSATVNDRTDRYGGDVVGRTTLLVEIVEEIRSRAPGALLGVRFSVENDAGGLSPADLAEVAGVLAARAPVDYVNISFGNRGHYVRDMATDAPPLAAEVRDLAAAVGAPLLVSSAFRTREQIATALDDGAALVGMARPFLADPEVARKLLTDRERDIRPCVSCNEECRAFEPTAMCTVNPSLGPDGTVGKPAQPIRIGTRPLSPARRVAVVGAGPAGLECALTLAADARTHVTLYDAADAVGGQLRVAAAASRRRSWDALLDFYRHQLDRAGVRMALETTVGAADELAGHDAVVWAIGAVETVPAADPSGVERVGSTAFLLGSAAPRRPVVLDDGFGWWPTVSAVETALARGAEEVTVISAGPGFAGSIPPESRLQLMERLHGAPLRVLAHTTIASVGPAGITTRHNGSALGVELPADLIVEVGERQARTVPTDGGIPALAIGDCVMPRRVSHALAEGRTAATALLAEEVVAVTPGRHLN</sequence>
<evidence type="ECO:0000256" key="7">
    <source>
        <dbReference type="ARBA" id="ARBA00023002"/>
    </source>
</evidence>
<proteinExistence type="inferred from homology"/>
<keyword evidence="5" id="KW-0288">FMN</keyword>
<feature type="domain" description="FAD/NAD(P)-binding" evidence="11">
    <location>
        <begin position="384"/>
        <end position="604"/>
    </location>
</feature>
<evidence type="ECO:0000256" key="8">
    <source>
        <dbReference type="ARBA" id="ARBA00023004"/>
    </source>
</evidence>
<evidence type="ECO:0000256" key="6">
    <source>
        <dbReference type="ARBA" id="ARBA00022723"/>
    </source>
</evidence>
<evidence type="ECO:0000259" key="10">
    <source>
        <dbReference type="Pfam" id="PF00724"/>
    </source>
</evidence>
<dbReference type="Proteomes" id="UP001597229">
    <property type="component" value="Unassembled WGS sequence"/>
</dbReference>
<dbReference type="InterPro" id="IPR036188">
    <property type="entry name" value="FAD/NAD-bd_sf"/>
</dbReference>
<dbReference type="PANTHER" id="PTHR42917">
    <property type="entry name" value="2,4-DIENOYL-COA REDUCTASE"/>
    <property type="match status" value="1"/>
</dbReference>
<gene>
    <name evidence="12" type="ORF">ACFQ3F_05630</name>
</gene>
<evidence type="ECO:0000313" key="13">
    <source>
        <dbReference type="Proteomes" id="UP001597229"/>
    </source>
</evidence>
<evidence type="ECO:0000259" key="11">
    <source>
        <dbReference type="Pfam" id="PF07992"/>
    </source>
</evidence>
<dbReference type="Pfam" id="PF07992">
    <property type="entry name" value="Pyr_redox_2"/>
    <property type="match status" value="1"/>
</dbReference>
<evidence type="ECO:0000313" key="12">
    <source>
        <dbReference type="EMBL" id="MFD1247260.1"/>
    </source>
</evidence>
<keyword evidence="6" id="KW-0479">Metal-binding</keyword>
<protein>
    <submittedName>
        <fullName evidence="12">FAD-dependent oxidoreductase</fullName>
    </submittedName>
</protein>
<dbReference type="Gene3D" id="3.20.20.70">
    <property type="entry name" value="Aldolase class I"/>
    <property type="match status" value="1"/>
</dbReference>
<evidence type="ECO:0000256" key="9">
    <source>
        <dbReference type="ARBA" id="ARBA00023014"/>
    </source>
</evidence>
<feature type="domain" description="NADH:flavin oxidoreductase/NADH oxidase N-terminal" evidence="10">
    <location>
        <begin position="9"/>
        <end position="331"/>
    </location>
</feature>
<comment type="caution">
    <text evidence="12">The sequence shown here is derived from an EMBL/GenBank/DDBJ whole genome shotgun (WGS) entry which is preliminary data.</text>
</comment>
<dbReference type="PRINTS" id="PR00419">
    <property type="entry name" value="ADXRDTASE"/>
</dbReference>
<dbReference type="EMBL" id="JBHTLX010000007">
    <property type="protein sequence ID" value="MFD1247260.1"/>
    <property type="molecule type" value="Genomic_DNA"/>
</dbReference>
<keyword evidence="8" id="KW-0408">Iron</keyword>
<dbReference type="SUPFAM" id="SSF51395">
    <property type="entry name" value="FMN-linked oxidoreductases"/>
    <property type="match status" value="1"/>
</dbReference>
<comment type="similarity">
    <text evidence="3">In the N-terminal section; belongs to the NADH:flavin oxidoreductase/NADH oxidase family.</text>
</comment>
<evidence type="ECO:0000256" key="4">
    <source>
        <dbReference type="ARBA" id="ARBA00022630"/>
    </source>
</evidence>
<dbReference type="InterPro" id="IPR001155">
    <property type="entry name" value="OxRdtase_FMN_N"/>
</dbReference>
<keyword evidence="7" id="KW-0560">Oxidoreductase</keyword>